<keyword evidence="2" id="KW-0732">Signal</keyword>
<dbReference type="EMBL" id="CCKQ01017842">
    <property type="protein sequence ID" value="CDW89739.1"/>
    <property type="molecule type" value="Genomic_DNA"/>
</dbReference>
<sequence length="391" mass="43605">MTTTTSLKTLILLSLLVTGCLAQNDTGTTSNATVPQDMNMENMATAQSPLVTGNKCKYQWYPEFNVLHTMCFDGNGMPSKTQMRIVQQPISKCSVQNNNFILALHVENIARFFVKPTDGTYFCCDIYEPGYGYLFTDCGGSEMIVLNDRLNDNLYKDQQKVLGFTYPLWNFTELQALINAKCNNTYKVVDEYAWGGEYQIWMTLNLPWQNWMTDMNIQDLQDLKVWLVRYYQFLQAYFISSQQANETQQAANIQALINSFDPAIVDMTITEIAANYSMFLNNFTQWFSNISSQAVQSQPGLAAIPPGYRAIVRWVRTHMIQELHVQIAVQVNQTLPSGGGEIPPPSGLNTGAGGINGGDFGDQTYNNMGMDSPALTSGGSNQNLNPFGSGV</sequence>
<feature type="region of interest" description="Disordered" evidence="1">
    <location>
        <begin position="337"/>
        <end position="391"/>
    </location>
</feature>
<name>A0A078B5P7_STYLE</name>
<evidence type="ECO:0000256" key="2">
    <source>
        <dbReference type="SAM" id="SignalP"/>
    </source>
</evidence>
<feature type="chain" id="PRO_5001729917" evidence="2">
    <location>
        <begin position="23"/>
        <end position="391"/>
    </location>
</feature>
<evidence type="ECO:0000313" key="4">
    <source>
        <dbReference type="Proteomes" id="UP000039865"/>
    </source>
</evidence>
<dbReference type="AlphaFoldDB" id="A0A078B5P7"/>
<accession>A0A078B5P7</accession>
<proteinExistence type="predicted"/>
<feature type="signal peptide" evidence="2">
    <location>
        <begin position="1"/>
        <end position="22"/>
    </location>
</feature>
<feature type="compositionally biased region" description="Polar residues" evidence="1">
    <location>
        <begin position="363"/>
        <end position="391"/>
    </location>
</feature>
<dbReference type="OrthoDB" id="10489573at2759"/>
<feature type="compositionally biased region" description="Gly residues" evidence="1">
    <location>
        <begin position="350"/>
        <end position="360"/>
    </location>
</feature>
<evidence type="ECO:0000313" key="3">
    <source>
        <dbReference type="EMBL" id="CDW89739.1"/>
    </source>
</evidence>
<gene>
    <name evidence="3" type="primary">Contig15358.g16370</name>
    <name evidence="3" type="ORF">STYLEM_18876</name>
</gene>
<dbReference type="Proteomes" id="UP000039865">
    <property type="component" value="Unassembled WGS sequence"/>
</dbReference>
<organism evidence="3 4">
    <name type="scientific">Stylonychia lemnae</name>
    <name type="common">Ciliate</name>
    <dbReference type="NCBI Taxonomy" id="5949"/>
    <lineage>
        <taxon>Eukaryota</taxon>
        <taxon>Sar</taxon>
        <taxon>Alveolata</taxon>
        <taxon>Ciliophora</taxon>
        <taxon>Intramacronucleata</taxon>
        <taxon>Spirotrichea</taxon>
        <taxon>Stichotrichia</taxon>
        <taxon>Sporadotrichida</taxon>
        <taxon>Oxytrichidae</taxon>
        <taxon>Stylonychinae</taxon>
        <taxon>Stylonychia</taxon>
    </lineage>
</organism>
<evidence type="ECO:0000256" key="1">
    <source>
        <dbReference type="SAM" id="MobiDB-lite"/>
    </source>
</evidence>
<reference evidence="3 4" key="1">
    <citation type="submission" date="2014-06" db="EMBL/GenBank/DDBJ databases">
        <authorList>
            <person name="Swart Estienne"/>
        </authorList>
    </citation>
    <scope>NUCLEOTIDE SEQUENCE [LARGE SCALE GENOMIC DNA]</scope>
    <source>
        <strain evidence="3 4">130c</strain>
    </source>
</reference>
<protein>
    <submittedName>
        <fullName evidence="3">Uncharacterized protein</fullName>
    </submittedName>
</protein>
<dbReference type="InParanoid" id="A0A078B5P7"/>
<keyword evidence="4" id="KW-1185">Reference proteome</keyword>